<sequence length="45" mass="5214">MTRRSDVMEITCCSSTAIVFHHKLSRDHPYISCLFSTVRSVHVYV</sequence>
<dbReference type="WBParaSite" id="ALUE_0002050701-mRNA-1">
    <property type="protein sequence ID" value="ALUE_0002050701-mRNA-1"/>
    <property type="gene ID" value="ALUE_0002050701"/>
</dbReference>
<protein>
    <submittedName>
        <fullName evidence="2">Uncharacterized protein</fullName>
    </submittedName>
</protein>
<accession>A0A0M3IP29</accession>
<organism evidence="1 2">
    <name type="scientific">Ascaris lumbricoides</name>
    <name type="common">Giant roundworm</name>
    <dbReference type="NCBI Taxonomy" id="6252"/>
    <lineage>
        <taxon>Eukaryota</taxon>
        <taxon>Metazoa</taxon>
        <taxon>Ecdysozoa</taxon>
        <taxon>Nematoda</taxon>
        <taxon>Chromadorea</taxon>
        <taxon>Rhabditida</taxon>
        <taxon>Spirurina</taxon>
        <taxon>Ascaridomorpha</taxon>
        <taxon>Ascaridoidea</taxon>
        <taxon>Ascarididae</taxon>
        <taxon>Ascaris</taxon>
    </lineage>
</organism>
<dbReference type="AlphaFoldDB" id="A0A0M3IP29"/>
<name>A0A0M3IP29_ASCLU</name>
<evidence type="ECO:0000313" key="2">
    <source>
        <dbReference type="WBParaSite" id="ALUE_0002050701-mRNA-1"/>
    </source>
</evidence>
<evidence type="ECO:0000313" key="1">
    <source>
        <dbReference type="Proteomes" id="UP000036681"/>
    </source>
</evidence>
<reference evidence="2" key="1">
    <citation type="submission" date="2017-02" db="UniProtKB">
        <authorList>
            <consortium name="WormBaseParasite"/>
        </authorList>
    </citation>
    <scope>IDENTIFICATION</scope>
</reference>
<dbReference type="Proteomes" id="UP000036681">
    <property type="component" value="Unplaced"/>
</dbReference>
<keyword evidence="1" id="KW-1185">Reference proteome</keyword>
<proteinExistence type="predicted"/>